<dbReference type="InterPro" id="IPR050815">
    <property type="entry name" value="TF_fung"/>
</dbReference>
<dbReference type="InterPro" id="IPR036864">
    <property type="entry name" value="Zn2-C6_fun-type_DNA-bd_sf"/>
</dbReference>
<keyword evidence="5" id="KW-0539">Nucleus</keyword>
<evidence type="ECO:0000256" key="3">
    <source>
        <dbReference type="ARBA" id="ARBA00023015"/>
    </source>
</evidence>
<dbReference type="GO" id="GO:0005634">
    <property type="term" value="C:nucleus"/>
    <property type="evidence" value="ECO:0007669"/>
    <property type="project" value="UniProtKB-SubCell"/>
</dbReference>
<evidence type="ECO:0000259" key="6">
    <source>
        <dbReference type="PROSITE" id="PS50048"/>
    </source>
</evidence>
<dbReference type="GO" id="GO:0000981">
    <property type="term" value="F:DNA-binding transcription factor activity, RNA polymerase II-specific"/>
    <property type="evidence" value="ECO:0007669"/>
    <property type="project" value="InterPro"/>
</dbReference>
<dbReference type="EMBL" id="KV448361">
    <property type="protein sequence ID" value="OAX37291.1"/>
    <property type="molecule type" value="Genomic_DNA"/>
</dbReference>
<organism evidence="7 8">
    <name type="scientific">Rhizopogon vinicolor AM-OR11-026</name>
    <dbReference type="NCBI Taxonomy" id="1314800"/>
    <lineage>
        <taxon>Eukaryota</taxon>
        <taxon>Fungi</taxon>
        <taxon>Dikarya</taxon>
        <taxon>Basidiomycota</taxon>
        <taxon>Agaricomycotina</taxon>
        <taxon>Agaricomycetes</taxon>
        <taxon>Agaricomycetidae</taxon>
        <taxon>Boletales</taxon>
        <taxon>Suillineae</taxon>
        <taxon>Rhizopogonaceae</taxon>
        <taxon>Rhizopogon</taxon>
    </lineage>
</organism>
<evidence type="ECO:0000256" key="4">
    <source>
        <dbReference type="ARBA" id="ARBA00023163"/>
    </source>
</evidence>
<dbReference type="AlphaFoldDB" id="A0A1B7MXK7"/>
<name>A0A1B7MXK7_9AGAM</name>
<dbReference type="Gene3D" id="4.10.240.10">
    <property type="entry name" value="Zn(2)-C6 fungal-type DNA-binding domain"/>
    <property type="match status" value="1"/>
</dbReference>
<protein>
    <recommendedName>
        <fullName evidence="6">Zn(2)-C6 fungal-type domain-containing protein</fullName>
    </recommendedName>
</protein>
<dbReference type="CDD" id="cd00067">
    <property type="entry name" value="GAL4"/>
    <property type="match status" value="1"/>
</dbReference>
<keyword evidence="8" id="KW-1185">Reference proteome</keyword>
<evidence type="ECO:0000313" key="8">
    <source>
        <dbReference type="Proteomes" id="UP000092154"/>
    </source>
</evidence>
<dbReference type="InterPro" id="IPR001138">
    <property type="entry name" value="Zn2Cys6_DnaBD"/>
</dbReference>
<keyword evidence="2" id="KW-0479">Metal-binding</keyword>
<comment type="subcellular location">
    <subcellularLocation>
        <location evidence="1">Nucleus</location>
    </subcellularLocation>
</comment>
<feature type="domain" description="Zn(2)-C6 fungal-type" evidence="6">
    <location>
        <begin position="103"/>
        <end position="133"/>
    </location>
</feature>
<sequence length="277" mass="30769">MSTTTYPAFYTLNQSELESFTMLDQSVDPYPSVDEAWHDDLMTSLLFDQFITLTAQYNDLPSLPALNIPSSIQQMITEPSPPTRQLTGPVRSKHNIHPRVLHACDYCRYRKTKCSGDQPVCLSCKEKGRSCTWTPIKRTKNRRRQHYTTGQLEEAVPEYANTMFTDMHDGVTLTSAVHGTHVTSAPSIELVANQIPAVDVGRSDLGVSNLSHVWIPPSSSSCSPSFSNDWSHALSLHTHQRLPVHNRCRSPVAAPSSLVAAEQYGHTAYASHSHIPA</sequence>
<dbReference type="SUPFAM" id="SSF57701">
    <property type="entry name" value="Zn2/Cys6 DNA-binding domain"/>
    <property type="match status" value="1"/>
</dbReference>
<reference evidence="7 8" key="1">
    <citation type="submission" date="2016-06" db="EMBL/GenBank/DDBJ databases">
        <title>Comparative genomics of the ectomycorrhizal sister species Rhizopogon vinicolor and Rhizopogon vesiculosus (Basidiomycota: Boletales) reveals a divergence of the mating type B locus.</title>
        <authorList>
            <consortium name="DOE Joint Genome Institute"/>
            <person name="Mujic A.B."/>
            <person name="Kuo A."/>
            <person name="Tritt A."/>
            <person name="Lipzen A."/>
            <person name="Chen C."/>
            <person name="Johnson J."/>
            <person name="Sharma A."/>
            <person name="Barry K."/>
            <person name="Grigoriev I.V."/>
            <person name="Spatafora J.W."/>
        </authorList>
    </citation>
    <scope>NUCLEOTIDE SEQUENCE [LARGE SCALE GENOMIC DNA]</scope>
    <source>
        <strain evidence="7 8">AM-OR11-026</strain>
    </source>
</reference>
<keyword evidence="4" id="KW-0804">Transcription</keyword>
<evidence type="ECO:0000313" key="7">
    <source>
        <dbReference type="EMBL" id="OAX37291.1"/>
    </source>
</evidence>
<evidence type="ECO:0000256" key="5">
    <source>
        <dbReference type="ARBA" id="ARBA00023242"/>
    </source>
</evidence>
<keyword evidence="3" id="KW-0805">Transcription regulation</keyword>
<dbReference type="PROSITE" id="PS50048">
    <property type="entry name" value="ZN2_CY6_FUNGAL_2"/>
    <property type="match status" value="1"/>
</dbReference>
<dbReference type="PANTHER" id="PTHR47338:SF5">
    <property type="entry name" value="ZN(II)2CYS6 TRANSCRIPTION FACTOR (EUROFUNG)"/>
    <property type="match status" value="1"/>
</dbReference>
<dbReference type="STRING" id="1314800.A0A1B7MXK7"/>
<dbReference type="OrthoDB" id="2399539at2759"/>
<proteinExistence type="predicted"/>
<dbReference type="InParanoid" id="A0A1B7MXK7"/>
<dbReference type="Proteomes" id="UP000092154">
    <property type="component" value="Unassembled WGS sequence"/>
</dbReference>
<evidence type="ECO:0000256" key="1">
    <source>
        <dbReference type="ARBA" id="ARBA00004123"/>
    </source>
</evidence>
<dbReference type="Pfam" id="PF00172">
    <property type="entry name" value="Zn_clus"/>
    <property type="match status" value="1"/>
</dbReference>
<dbReference type="SMART" id="SM00066">
    <property type="entry name" value="GAL4"/>
    <property type="match status" value="1"/>
</dbReference>
<dbReference type="PANTHER" id="PTHR47338">
    <property type="entry name" value="ZN(II)2CYS6 TRANSCRIPTION FACTOR (EUROFUNG)-RELATED"/>
    <property type="match status" value="1"/>
</dbReference>
<accession>A0A1B7MXK7</accession>
<dbReference type="PROSITE" id="PS00463">
    <property type="entry name" value="ZN2_CY6_FUNGAL_1"/>
    <property type="match status" value="1"/>
</dbReference>
<dbReference type="GO" id="GO:0008270">
    <property type="term" value="F:zinc ion binding"/>
    <property type="evidence" value="ECO:0007669"/>
    <property type="project" value="InterPro"/>
</dbReference>
<gene>
    <name evidence="7" type="ORF">K503DRAFT_866967</name>
</gene>
<evidence type="ECO:0000256" key="2">
    <source>
        <dbReference type="ARBA" id="ARBA00022723"/>
    </source>
</evidence>